<keyword evidence="4" id="KW-1185">Reference proteome</keyword>
<gene>
    <name evidence="3" type="ORF">C8Q71DRAFT_361809</name>
</gene>
<dbReference type="InterPro" id="IPR008266">
    <property type="entry name" value="Tyr_kinase_AS"/>
</dbReference>
<feature type="compositionally biased region" description="Basic residues" evidence="1">
    <location>
        <begin position="761"/>
        <end position="772"/>
    </location>
</feature>
<name>A0ABQ8K1U8_9APHY</name>
<dbReference type="RefSeq" id="XP_047773934.1">
    <property type="nucleotide sequence ID" value="XM_047918074.1"/>
</dbReference>
<evidence type="ECO:0000259" key="2">
    <source>
        <dbReference type="Pfam" id="PF17667"/>
    </source>
</evidence>
<evidence type="ECO:0000313" key="4">
    <source>
        <dbReference type="Proteomes" id="UP000814176"/>
    </source>
</evidence>
<reference evidence="3 4" key="1">
    <citation type="journal article" date="2021" name="Environ. Microbiol.">
        <title>Gene family expansions and transcriptome signatures uncover fungal adaptations to wood decay.</title>
        <authorList>
            <person name="Hage H."/>
            <person name="Miyauchi S."/>
            <person name="Viragh M."/>
            <person name="Drula E."/>
            <person name="Min B."/>
            <person name="Chaduli D."/>
            <person name="Navarro D."/>
            <person name="Favel A."/>
            <person name="Norest M."/>
            <person name="Lesage-Meessen L."/>
            <person name="Balint B."/>
            <person name="Merenyi Z."/>
            <person name="de Eugenio L."/>
            <person name="Morin E."/>
            <person name="Martinez A.T."/>
            <person name="Baldrian P."/>
            <person name="Stursova M."/>
            <person name="Martinez M.J."/>
            <person name="Novotny C."/>
            <person name="Magnuson J.K."/>
            <person name="Spatafora J.W."/>
            <person name="Maurice S."/>
            <person name="Pangilinan J."/>
            <person name="Andreopoulos W."/>
            <person name="LaButti K."/>
            <person name="Hundley H."/>
            <person name="Na H."/>
            <person name="Kuo A."/>
            <person name="Barry K."/>
            <person name="Lipzen A."/>
            <person name="Henrissat B."/>
            <person name="Riley R."/>
            <person name="Ahrendt S."/>
            <person name="Nagy L.G."/>
            <person name="Grigoriev I.V."/>
            <person name="Martin F."/>
            <person name="Rosso M.N."/>
        </authorList>
    </citation>
    <scope>NUCLEOTIDE SEQUENCE [LARGE SCALE GENOMIC DNA]</scope>
    <source>
        <strain evidence="3 4">CIRM-BRFM 1785</strain>
    </source>
</reference>
<dbReference type="SUPFAM" id="SSF56112">
    <property type="entry name" value="Protein kinase-like (PK-like)"/>
    <property type="match status" value="1"/>
</dbReference>
<protein>
    <recommendedName>
        <fullName evidence="2">Fungal-type protein kinase domain-containing protein</fullName>
    </recommendedName>
</protein>
<dbReference type="Proteomes" id="UP000814176">
    <property type="component" value="Unassembled WGS sequence"/>
</dbReference>
<accession>A0ABQ8K1U8</accession>
<sequence length="772" mass="86850">MPTTRSADKAQKSATSSSREPGRSHCGGELTVVGNDARSFLKQCINEADMPTPVCPRPEKGVFKMPSNNDDNYGHSLTDTITNGLKTLVQSFPREKHIAFGSKHGQRIPLQLGVPGCQCVGSPSIIATLPLYPVLPVIAGATWWDISIFVDVNTAETDDPIAKSRSSHAATLQHIEESANCMMVAQGRLFVFAIGVYGRLARIYRFDRAGIMASPAFEYAEHPEILHEFLWRFLNPFEYGCIVVGSDPTIRELTDGEYSWAHGGVRQYEKDEERDGKFIERQDVCRWFSFRNGEGRRIEYLGYKIVSASVDHVFGRGVVVWKALSKGEKRVIIKDVWRSVSKPSEMSLYDDVQAYYQQMQADDWEGDIPLLRVPGLALMARGESLGEAEERLRRPGPRATRTGPAILTDMSHRDLGLPTGHQTMTARLIGKDDWRDHEKDHDRLVIETVGTPLTHFGRTKGLVEAFRDAILGHKYAFEAGVIHGDVSERNIVLNRETTADVKGFLHDLANGFNWKRFLQSRGWTNDIESWIQFVETGKGIVSEDGEQAGRRRGAPRPKDEPAPGNDCAHRTGTYEFCSVNSLQEEATGSPPRSGWVRDESDDLEAFYWVLVWVLISLRLSTIRHNLGQVELRTLFPAHPQHRAAFNVKLRWLKANNIRVVQERQLNTLLNEFRALCYRNVIGFASDAQPRVPLTHDAVLEIFNQALETEGWPELPPKPEDKSVQRTAGGTRVESQAQVQRDQEQTLIPRAQVHARDDGGKRQTRRARMASNV</sequence>
<feature type="compositionally biased region" description="Polar residues" evidence="1">
    <location>
        <begin position="724"/>
        <end position="739"/>
    </location>
</feature>
<dbReference type="PANTHER" id="PTHR38248">
    <property type="entry name" value="FUNK1 6"/>
    <property type="match status" value="1"/>
</dbReference>
<feature type="domain" description="Fungal-type protein kinase" evidence="2">
    <location>
        <begin position="166"/>
        <end position="515"/>
    </location>
</feature>
<feature type="compositionally biased region" description="Basic and acidic residues" evidence="1">
    <location>
        <begin position="1"/>
        <end position="11"/>
    </location>
</feature>
<organism evidence="3 4">
    <name type="scientific">Rhodofomes roseus</name>
    <dbReference type="NCBI Taxonomy" id="34475"/>
    <lineage>
        <taxon>Eukaryota</taxon>
        <taxon>Fungi</taxon>
        <taxon>Dikarya</taxon>
        <taxon>Basidiomycota</taxon>
        <taxon>Agaricomycotina</taxon>
        <taxon>Agaricomycetes</taxon>
        <taxon>Polyporales</taxon>
        <taxon>Rhodofomes</taxon>
    </lineage>
</organism>
<dbReference type="GeneID" id="71998806"/>
<dbReference type="PANTHER" id="PTHR38248:SF2">
    <property type="entry name" value="FUNK1 11"/>
    <property type="match status" value="1"/>
</dbReference>
<dbReference type="PROSITE" id="PS00109">
    <property type="entry name" value="PROTEIN_KINASE_TYR"/>
    <property type="match status" value="1"/>
</dbReference>
<feature type="region of interest" description="Disordered" evidence="1">
    <location>
        <begin position="710"/>
        <end position="772"/>
    </location>
</feature>
<feature type="region of interest" description="Disordered" evidence="1">
    <location>
        <begin position="1"/>
        <end position="29"/>
    </location>
</feature>
<evidence type="ECO:0000313" key="3">
    <source>
        <dbReference type="EMBL" id="KAH9830639.1"/>
    </source>
</evidence>
<comment type="caution">
    <text evidence="3">The sequence shown here is derived from an EMBL/GenBank/DDBJ whole genome shotgun (WGS) entry which is preliminary data.</text>
</comment>
<evidence type="ECO:0000256" key="1">
    <source>
        <dbReference type="SAM" id="MobiDB-lite"/>
    </source>
</evidence>
<dbReference type="InterPro" id="IPR040976">
    <property type="entry name" value="Pkinase_fungal"/>
</dbReference>
<dbReference type="Pfam" id="PF17667">
    <property type="entry name" value="Pkinase_fungal"/>
    <property type="match status" value="1"/>
</dbReference>
<dbReference type="EMBL" id="JADCUA010000030">
    <property type="protein sequence ID" value="KAH9830639.1"/>
    <property type="molecule type" value="Genomic_DNA"/>
</dbReference>
<dbReference type="InterPro" id="IPR011009">
    <property type="entry name" value="Kinase-like_dom_sf"/>
</dbReference>
<proteinExistence type="predicted"/>
<feature type="region of interest" description="Disordered" evidence="1">
    <location>
        <begin position="542"/>
        <end position="569"/>
    </location>
</feature>